<gene>
    <name evidence="2" type="ORF">PIB30_043810</name>
</gene>
<evidence type="ECO:0000256" key="1">
    <source>
        <dbReference type="SAM" id="MobiDB-lite"/>
    </source>
</evidence>
<proteinExistence type="predicted"/>
<reference evidence="2 3" key="1">
    <citation type="journal article" date="2023" name="Plants (Basel)">
        <title>Bridging the Gap: Combining Genomics and Transcriptomics Approaches to Understand Stylosanthes scabra, an Orphan Legume from the Brazilian Caatinga.</title>
        <authorList>
            <person name="Ferreira-Neto J.R.C."/>
            <person name="da Silva M.D."/>
            <person name="Binneck E."/>
            <person name="de Melo N.F."/>
            <person name="da Silva R.H."/>
            <person name="de Melo A.L.T.M."/>
            <person name="Pandolfi V."/>
            <person name="Bustamante F.O."/>
            <person name="Brasileiro-Vidal A.C."/>
            <person name="Benko-Iseppon A.M."/>
        </authorList>
    </citation>
    <scope>NUCLEOTIDE SEQUENCE [LARGE SCALE GENOMIC DNA]</scope>
    <source>
        <tissue evidence="2">Leaves</tissue>
    </source>
</reference>
<feature type="region of interest" description="Disordered" evidence="1">
    <location>
        <begin position="1"/>
        <end position="20"/>
    </location>
</feature>
<dbReference type="Proteomes" id="UP001341840">
    <property type="component" value="Unassembled WGS sequence"/>
</dbReference>
<comment type="caution">
    <text evidence="2">The sequence shown here is derived from an EMBL/GenBank/DDBJ whole genome shotgun (WGS) entry which is preliminary data.</text>
</comment>
<feature type="compositionally biased region" description="Basic and acidic residues" evidence="1">
    <location>
        <begin position="1"/>
        <end position="10"/>
    </location>
</feature>
<feature type="non-terminal residue" evidence="2">
    <location>
        <position position="53"/>
    </location>
</feature>
<evidence type="ECO:0000313" key="3">
    <source>
        <dbReference type="Proteomes" id="UP001341840"/>
    </source>
</evidence>
<evidence type="ECO:0000313" key="2">
    <source>
        <dbReference type="EMBL" id="MED6159605.1"/>
    </source>
</evidence>
<name>A0ABU6UGX9_9FABA</name>
<protein>
    <submittedName>
        <fullName evidence="2">Uncharacterized protein</fullName>
    </submittedName>
</protein>
<organism evidence="2 3">
    <name type="scientific">Stylosanthes scabra</name>
    <dbReference type="NCBI Taxonomy" id="79078"/>
    <lineage>
        <taxon>Eukaryota</taxon>
        <taxon>Viridiplantae</taxon>
        <taxon>Streptophyta</taxon>
        <taxon>Embryophyta</taxon>
        <taxon>Tracheophyta</taxon>
        <taxon>Spermatophyta</taxon>
        <taxon>Magnoliopsida</taxon>
        <taxon>eudicotyledons</taxon>
        <taxon>Gunneridae</taxon>
        <taxon>Pentapetalae</taxon>
        <taxon>rosids</taxon>
        <taxon>fabids</taxon>
        <taxon>Fabales</taxon>
        <taxon>Fabaceae</taxon>
        <taxon>Papilionoideae</taxon>
        <taxon>50 kb inversion clade</taxon>
        <taxon>dalbergioids sensu lato</taxon>
        <taxon>Dalbergieae</taxon>
        <taxon>Pterocarpus clade</taxon>
        <taxon>Stylosanthes</taxon>
    </lineage>
</organism>
<keyword evidence="3" id="KW-1185">Reference proteome</keyword>
<dbReference type="EMBL" id="JASCZI010121086">
    <property type="protein sequence ID" value="MED6159605.1"/>
    <property type="molecule type" value="Genomic_DNA"/>
</dbReference>
<accession>A0ABU6UGX9</accession>
<sequence length="53" mass="6408">MSDLRFRNEPCDSQMKSLDSEGQTIQVIQSNHRHTDSYRIVRFTIWNRMIRLP</sequence>